<dbReference type="AlphaFoldDB" id="A0A7W7PYD7"/>
<comment type="caution">
    <text evidence="1">The sequence shown here is derived from an EMBL/GenBank/DDBJ whole genome shotgun (WGS) entry which is preliminary data.</text>
</comment>
<evidence type="ECO:0000313" key="1">
    <source>
        <dbReference type="EMBL" id="MBB4903605.1"/>
    </source>
</evidence>
<dbReference type="EMBL" id="JACHJI010000034">
    <property type="protein sequence ID" value="MBB4903605.1"/>
    <property type="molecule type" value="Genomic_DNA"/>
</dbReference>
<organism evidence="1 2">
    <name type="scientific">Streptomyces griseomycini</name>
    <dbReference type="NCBI Taxonomy" id="66895"/>
    <lineage>
        <taxon>Bacteria</taxon>
        <taxon>Bacillati</taxon>
        <taxon>Actinomycetota</taxon>
        <taxon>Actinomycetes</taxon>
        <taxon>Kitasatosporales</taxon>
        <taxon>Streptomycetaceae</taxon>
        <taxon>Streptomyces</taxon>
    </lineage>
</organism>
<name>A0A7W7PYD7_9ACTN</name>
<accession>A0A7W7PYD7</accession>
<proteinExistence type="predicted"/>
<protein>
    <submittedName>
        <fullName evidence="1">Uncharacterized protein</fullName>
    </submittedName>
</protein>
<reference evidence="1 2" key="1">
    <citation type="submission" date="2020-08" db="EMBL/GenBank/DDBJ databases">
        <title>Genomic Encyclopedia of Type Strains, Phase III (KMG-III): the genomes of soil and plant-associated and newly described type strains.</title>
        <authorList>
            <person name="Whitman W."/>
        </authorList>
    </citation>
    <scope>NUCLEOTIDE SEQUENCE [LARGE SCALE GENOMIC DNA]</scope>
    <source>
        <strain evidence="1 2">CECT 3273</strain>
    </source>
</reference>
<sequence>MATLKTWRLLRRLRCSTSRITSHVQAVLTLHLTC</sequence>
<keyword evidence="2" id="KW-1185">Reference proteome</keyword>
<evidence type="ECO:0000313" key="2">
    <source>
        <dbReference type="Proteomes" id="UP000579523"/>
    </source>
</evidence>
<dbReference type="Proteomes" id="UP000579523">
    <property type="component" value="Unassembled WGS sequence"/>
</dbReference>
<gene>
    <name evidence="1" type="ORF">FHS37_007702</name>
</gene>